<dbReference type="Proteomes" id="UP000765509">
    <property type="component" value="Unassembled WGS sequence"/>
</dbReference>
<keyword evidence="2" id="KW-1185">Reference proteome</keyword>
<dbReference type="AlphaFoldDB" id="A0A9Q3IRK5"/>
<name>A0A9Q3IRK5_9BASI</name>
<comment type="caution">
    <text evidence="1">The sequence shown here is derived from an EMBL/GenBank/DDBJ whole genome shotgun (WGS) entry which is preliminary data.</text>
</comment>
<evidence type="ECO:0000313" key="2">
    <source>
        <dbReference type="Proteomes" id="UP000765509"/>
    </source>
</evidence>
<accession>A0A9Q3IRK5</accession>
<reference evidence="1" key="1">
    <citation type="submission" date="2021-03" db="EMBL/GenBank/DDBJ databases">
        <title>Draft genome sequence of rust myrtle Austropuccinia psidii MF-1, a brazilian biotype.</title>
        <authorList>
            <person name="Quecine M.C."/>
            <person name="Pachon D.M.R."/>
            <person name="Bonatelli M.L."/>
            <person name="Correr F.H."/>
            <person name="Franceschini L.M."/>
            <person name="Leite T.F."/>
            <person name="Margarido G.R.A."/>
            <person name="Almeida C.A."/>
            <person name="Ferrarezi J.A."/>
            <person name="Labate C.A."/>
        </authorList>
    </citation>
    <scope>NUCLEOTIDE SEQUENCE</scope>
    <source>
        <strain evidence="1">MF-1</strain>
    </source>
</reference>
<evidence type="ECO:0000313" key="1">
    <source>
        <dbReference type="EMBL" id="MBW0548701.1"/>
    </source>
</evidence>
<proteinExistence type="predicted"/>
<protein>
    <submittedName>
        <fullName evidence="1">Uncharacterized protein</fullName>
    </submittedName>
</protein>
<organism evidence="1 2">
    <name type="scientific">Austropuccinia psidii MF-1</name>
    <dbReference type="NCBI Taxonomy" id="1389203"/>
    <lineage>
        <taxon>Eukaryota</taxon>
        <taxon>Fungi</taxon>
        <taxon>Dikarya</taxon>
        <taxon>Basidiomycota</taxon>
        <taxon>Pucciniomycotina</taxon>
        <taxon>Pucciniomycetes</taxon>
        <taxon>Pucciniales</taxon>
        <taxon>Sphaerophragmiaceae</taxon>
        <taxon>Austropuccinia</taxon>
    </lineage>
</organism>
<dbReference type="EMBL" id="AVOT02053944">
    <property type="protein sequence ID" value="MBW0548701.1"/>
    <property type="molecule type" value="Genomic_DNA"/>
</dbReference>
<sequence>MITHPYALAPRWHPISTLTHPEASAPLPLSILMLPMHSNDMPPTLPPHIQPYPSLCFCHPASSSPQLTMHTTPLRNHNIPPMLPPHVRHHQCFPPTGPSRYVSNAATQFPPSPILTLPHTCCFP</sequence>
<gene>
    <name evidence="1" type="ORF">O181_088416</name>
</gene>